<sequence>MSNDRTLSPFQRNLYFYGKLMTVRDFEMEQSYLNGKRHLINRMVLGTGAVCGLEVTASWDESKKTVALSVGEGVAIDCGGREIVVDRPSAVTFEPAPDVTSYCLWLSREDCRIEPAPAPMADSGNACGETCCYSRVREDFSLAVQKWDGPVPSVDDAWSGLFTTETTDSRADIRALLKAHFDRILAGCPACGEPCRVPLALVIRKGGAWSGTPDIIQNIVVHTNPELFEMIRRHLTDLGNPHMTTAAQVGALKSVDGVENPGGNVDLVAANAVQITPNTTARTITIGESHSGVTGNPHNTRHEQTGPACVDPASDDTTCDKHVSNANAMRWNRSLAGLTVNGGSLVVNPGAAIDLAAGQNVTLAADPAGKKITISAAGGGGASARTGRISITTNSDGVGTARVTSGFDDNLFCVQVGIDYGEHVEYGSVLRYAGQTAFITVRVLRYQDVGSFDIMFSAPGVGQRTLSLRWVAIPAVAVAEPTITVTSPTVTVTSPTFTLTQPTFTMTQPTFTLTRPTFTMTAPTLTMPTIPTMTIPSVTIHGPIMSGPGTVEAPTVIVPPGKSTQSPHLTDVKGIGPALAGKLTAAGISTIADLAAASVNAVAAALGVSDPARARGFIDAARKLAKKR</sequence>
<reference evidence="2 3" key="2">
    <citation type="journal article" date="2012" name="BMC Genomics">
        <title>Comparative genomic analysis of Geobacter sulfurreducens KN400, a strain with enhanced capacity for extracellular electron transfer and electricity production.</title>
        <authorList>
            <person name="Butler J.E."/>
            <person name="Young N.D."/>
            <person name="Aklujkar M."/>
            <person name="Lovley D.R."/>
        </authorList>
    </citation>
    <scope>NUCLEOTIDE SEQUENCE [LARGE SCALE GENOMIC DNA]</scope>
    <source>
        <strain evidence="3">ATCC 51573 / DSM 12127 / PCA</strain>
    </source>
</reference>
<dbReference type="AlphaFoldDB" id="Q74EH2"/>
<dbReference type="KEGG" id="gsu:GSU0990"/>
<dbReference type="OrthoDB" id="134981at2"/>
<feature type="compositionally biased region" description="Polar residues" evidence="1">
    <location>
        <begin position="288"/>
        <end position="298"/>
    </location>
</feature>
<organism evidence="2 3">
    <name type="scientific">Geobacter sulfurreducens (strain ATCC 51573 / DSM 12127 / PCA)</name>
    <dbReference type="NCBI Taxonomy" id="243231"/>
    <lineage>
        <taxon>Bacteria</taxon>
        <taxon>Pseudomonadati</taxon>
        <taxon>Thermodesulfobacteriota</taxon>
        <taxon>Desulfuromonadia</taxon>
        <taxon>Geobacterales</taxon>
        <taxon>Geobacteraceae</taxon>
        <taxon>Geobacter</taxon>
    </lineage>
</organism>
<accession>Q74EH2</accession>
<evidence type="ECO:0008006" key="4">
    <source>
        <dbReference type="Google" id="ProtNLM"/>
    </source>
</evidence>
<protein>
    <recommendedName>
        <fullName evidence="4">Helix-hairpin-helix DNA-binding motif class 1 domain-containing protein</fullName>
    </recommendedName>
</protein>
<dbReference type="eggNOG" id="COG3210">
    <property type="taxonomic scope" value="Bacteria"/>
</dbReference>
<dbReference type="Proteomes" id="UP000000577">
    <property type="component" value="Chromosome"/>
</dbReference>
<evidence type="ECO:0000313" key="3">
    <source>
        <dbReference type="Proteomes" id="UP000000577"/>
    </source>
</evidence>
<proteinExistence type="predicted"/>
<gene>
    <name evidence="2" type="ordered locus">GSU0990</name>
</gene>
<dbReference type="InterPro" id="IPR010995">
    <property type="entry name" value="DNA_repair_Rad51/TF_NusA_a-hlx"/>
</dbReference>
<evidence type="ECO:0000313" key="2">
    <source>
        <dbReference type="EMBL" id="AAR34317.1"/>
    </source>
</evidence>
<dbReference type="EMBL" id="AE017180">
    <property type="protein sequence ID" value="AAR34317.1"/>
    <property type="molecule type" value="Genomic_DNA"/>
</dbReference>
<dbReference type="InParanoid" id="Q74EH2"/>
<dbReference type="SMR" id="Q74EH2"/>
<dbReference type="Gene3D" id="1.10.150.20">
    <property type="entry name" value="5' to 3' exonuclease, C-terminal subdomain"/>
    <property type="match status" value="1"/>
</dbReference>
<dbReference type="RefSeq" id="WP_010941656.1">
    <property type="nucleotide sequence ID" value="NC_002939.5"/>
</dbReference>
<name>Q74EH2_GEOSL</name>
<dbReference type="PATRIC" id="fig|243231.5.peg.990"/>
<dbReference type="GO" id="GO:0000166">
    <property type="term" value="F:nucleotide binding"/>
    <property type="evidence" value="ECO:0007669"/>
    <property type="project" value="InterPro"/>
</dbReference>
<dbReference type="SUPFAM" id="SSF47794">
    <property type="entry name" value="Rad51 N-terminal domain-like"/>
    <property type="match status" value="1"/>
</dbReference>
<keyword evidence="3" id="KW-1185">Reference proteome</keyword>
<reference evidence="2 3" key="1">
    <citation type="journal article" date="2003" name="Science">
        <title>Genome of Geobacter sulfurreducens: metal reduction in subsurface environments.</title>
        <authorList>
            <person name="Methe B.A."/>
            <person name="Nelson K.E."/>
            <person name="Eisen J.A."/>
            <person name="Paulsen I.T."/>
            <person name="Nelson W."/>
            <person name="Heidelberg J.F."/>
            <person name="Wu D."/>
            <person name="Wu M."/>
            <person name="Ward N."/>
            <person name="Beanan M.J."/>
            <person name="Dodson R.J."/>
            <person name="Madupu R."/>
            <person name="Brinkac L.M."/>
            <person name="Daugherty S.C."/>
            <person name="DeBoy R.T."/>
            <person name="Durkin A.S."/>
            <person name="Gwinn M."/>
            <person name="Kolonay J.F."/>
            <person name="Sullivan S.A."/>
            <person name="Haft D.H."/>
            <person name="Selengut J."/>
            <person name="Davidsen T.M."/>
            <person name="Zafar N."/>
            <person name="White O."/>
            <person name="Tran B."/>
            <person name="Romero C."/>
            <person name="Forberger H.A."/>
            <person name="Weidman J."/>
            <person name="Khouri H."/>
            <person name="Feldblyum T.V."/>
            <person name="Utterback T.R."/>
            <person name="Van Aken S.E."/>
            <person name="Lovley D.R."/>
            <person name="Fraser C.M."/>
        </authorList>
    </citation>
    <scope>NUCLEOTIDE SEQUENCE [LARGE SCALE GENOMIC DNA]</scope>
    <source>
        <strain evidence="3">ATCC 51573 / DSM 12127 / PCA</strain>
    </source>
</reference>
<dbReference type="STRING" id="243231.GSU0990"/>
<evidence type="ECO:0000256" key="1">
    <source>
        <dbReference type="SAM" id="MobiDB-lite"/>
    </source>
</evidence>
<feature type="region of interest" description="Disordered" evidence="1">
    <location>
        <begin position="288"/>
        <end position="313"/>
    </location>
</feature>
<dbReference type="EnsemblBacteria" id="AAR34317">
    <property type="protein sequence ID" value="AAR34317"/>
    <property type="gene ID" value="GSU0990"/>
</dbReference>
<dbReference type="HOGENOM" id="CLU_435309_0_0_7"/>
<dbReference type="Pfam" id="PF14520">
    <property type="entry name" value="HHH_5"/>
    <property type="match status" value="1"/>
</dbReference>